<dbReference type="EMBL" id="CP133617">
    <property type="protein sequence ID" value="WMV33411.1"/>
    <property type="molecule type" value="Genomic_DNA"/>
</dbReference>
<proteinExistence type="predicted"/>
<organism evidence="1 2">
    <name type="scientific">Solanum verrucosum</name>
    <dbReference type="NCBI Taxonomy" id="315347"/>
    <lineage>
        <taxon>Eukaryota</taxon>
        <taxon>Viridiplantae</taxon>
        <taxon>Streptophyta</taxon>
        <taxon>Embryophyta</taxon>
        <taxon>Tracheophyta</taxon>
        <taxon>Spermatophyta</taxon>
        <taxon>Magnoliopsida</taxon>
        <taxon>eudicotyledons</taxon>
        <taxon>Gunneridae</taxon>
        <taxon>Pentapetalae</taxon>
        <taxon>asterids</taxon>
        <taxon>lamiids</taxon>
        <taxon>Solanales</taxon>
        <taxon>Solanaceae</taxon>
        <taxon>Solanoideae</taxon>
        <taxon>Solaneae</taxon>
        <taxon>Solanum</taxon>
    </lineage>
</organism>
<reference evidence="1" key="1">
    <citation type="submission" date="2023-08" db="EMBL/GenBank/DDBJ databases">
        <title>A de novo genome assembly of Solanum verrucosum Schlechtendal, a Mexican diploid species geographically isolated from the other diploid A-genome species in potato relatives.</title>
        <authorList>
            <person name="Hosaka K."/>
        </authorList>
    </citation>
    <scope>NUCLEOTIDE SEQUENCE</scope>
    <source>
        <tissue evidence="1">Young leaves</tissue>
    </source>
</reference>
<sequence length="115" mass="13468">MNPPSFTVSSVNEDPKNFVEELQKVFEIMHVVDVERVDLDAYQLKSVARIWFDQWKKGRVEDASIKELNLKQRMWLELLKDYDMSILYHPGKANVIADSLSIFFMGSTAHFEEDK</sequence>
<protein>
    <recommendedName>
        <fullName evidence="3">Gag-pol polyprotein</fullName>
    </recommendedName>
</protein>
<dbReference type="AlphaFoldDB" id="A0AAF0TUU0"/>
<keyword evidence="2" id="KW-1185">Reference proteome</keyword>
<name>A0AAF0TUU0_SOLVR</name>
<accession>A0AAF0TUU0</accession>
<evidence type="ECO:0008006" key="3">
    <source>
        <dbReference type="Google" id="ProtNLM"/>
    </source>
</evidence>
<evidence type="ECO:0000313" key="2">
    <source>
        <dbReference type="Proteomes" id="UP001234989"/>
    </source>
</evidence>
<dbReference type="Proteomes" id="UP001234989">
    <property type="component" value="Chromosome 6"/>
</dbReference>
<gene>
    <name evidence="1" type="ORF">MTR67_026796</name>
</gene>
<evidence type="ECO:0000313" key="1">
    <source>
        <dbReference type="EMBL" id="WMV33411.1"/>
    </source>
</evidence>